<dbReference type="EMBL" id="CP026994">
    <property type="protein sequence ID" value="QLH05182.1"/>
    <property type="molecule type" value="Genomic_DNA"/>
</dbReference>
<dbReference type="OrthoDB" id="1430at2157"/>
<keyword evidence="1" id="KW-0812">Transmembrane</keyword>
<dbReference type="Proteomes" id="UP000509441">
    <property type="component" value="Chromosome"/>
</dbReference>
<gene>
    <name evidence="2" type="ORF">C5F49_07495</name>
</gene>
<reference evidence="2 3" key="1">
    <citation type="submission" date="2018-02" db="EMBL/GenBank/DDBJ databases">
        <title>Complete genome of Nitrosopumilus oxyclinae HCE1.</title>
        <authorList>
            <person name="Qin W."/>
            <person name="Zheng Y."/>
            <person name="Stahl D.A."/>
        </authorList>
    </citation>
    <scope>NUCLEOTIDE SEQUENCE [LARGE SCALE GENOMIC DNA]</scope>
    <source>
        <strain evidence="2 3">HCE1</strain>
    </source>
</reference>
<dbReference type="RefSeq" id="WP_179362425.1">
    <property type="nucleotide sequence ID" value="NZ_CP026994.1"/>
</dbReference>
<dbReference type="AlphaFoldDB" id="A0A7D5R9H1"/>
<keyword evidence="1" id="KW-0472">Membrane</keyword>
<dbReference type="GeneID" id="56061827"/>
<sequence length="70" mass="8042">MDKYLLVILIFMVVTIPIAFVEPSSGEFRDPPIIPLFYAAIAGIIIIFAYSTFKERKERHAANAKRRSRK</sequence>
<proteinExistence type="predicted"/>
<keyword evidence="1" id="KW-1133">Transmembrane helix</keyword>
<protein>
    <submittedName>
        <fullName evidence="2">Uncharacterized protein</fullName>
    </submittedName>
</protein>
<dbReference type="KEGG" id="nox:C5F49_07495"/>
<evidence type="ECO:0000313" key="2">
    <source>
        <dbReference type="EMBL" id="QLH05182.1"/>
    </source>
</evidence>
<name>A0A7D5R9H1_9ARCH</name>
<accession>A0A7D5R9H1</accession>
<evidence type="ECO:0000313" key="3">
    <source>
        <dbReference type="Proteomes" id="UP000509441"/>
    </source>
</evidence>
<feature type="transmembrane region" description="Helical" evidence="1">
    <location>
        <begin position="33"/>
        <end position="53"/>
    </location>
</feature>
<keyword evidence="3" id="KW-1185">Reference proteome</keyword>
<evidence type="ECO:0000256" key="1">
    <source>
        <dbReference type="SAM" id="Phobius"/>
    </source>
</evidence>
<organism evidence="2 3">
    <name type="scientific">Nitrosopumilus oxyclinae</name>
    <dbReference type="NCBI Taxonomy" id="1959104"/>
    <lineage>
        <taxon>Archaea</taxon>
        <taxon>Nitrososphaerota</taxon>
        <taxon>Nitrososphaeria</taxon>
        <taxon>Nitrosopumilales</taxon>
        <taxon>Nitrosopumilaceae</taxon>
        <taxon>Nitrosopumilus</taxon>
    </lineage>
</organism>